<dbReference type="Pfam" id="PF00534">
    <property type="entry name" value="Glycos_transf_1"/>
    <property type="match status" value="1"/>
</dbReference>
<evidence type="ECO:0000256" key="7">
    <source>
        <dbReference type="ARBA" id="ARBA00022676"/>
    </source>
</evidence>
<dbReference type="EC" id="2.4.1.21" evidence="5 11"/>
<evidence type="ECO:0000256" key="4">
    <source>
        <dbReference type="ARBA" id="ARBA00010281"/>
    </source>
</evidence>
<dbReference type="PANTHER" id="PTHR45825:SF11">
    <property type="entry name" value="ALPHA AMYLASE DOMAIN-CONTAINING PROTEIN"/>
    <property type="match status" value="1"/>
</dbReference>
<dbReference type="GO" id="GO:0009011">
    <property type="term" value="F:alpha-1,4-glucan glucosyltransferase (ADP-glucose donor) activity"/>
    <property type="evidence" value="ECO:0007669"/>
    <property type="project" value="UniProtKB-UniRule"/>
</dbReference>
<evidence type="ECO:0000256" key="8">
    <source>
        <dbReference type="ARBA" id="ARBA00022679"/>
    </source>
</evidence>
<reference evidence="14 15" key="1">
    <citation type="submission" date="2020-05" db="EMBL/GenBank/DDBJ databases">
        <title>Complete genome sequence of Deefgea sp. D17.</title>
        <authorList>
            <person name="Bae J.-W."/>
            <person name="Han J.E."/>
        </authorList>
    </citation>
    <scope>NUCLEOTIDE SEQUENCE [LARGE SCALE GENOMIC DNA]</scope>
    <source>
        <strain evidence="14 15">D17</strain>
    </source>
</reference>
<dbReference type="EMBL" id="CP054143">
    <property type="protein sequence ID" value="QKJ65587.1"/>
    <property type="molecule type" value="Genomic_DNA"/>
</dbReference>
<evidence type="ECO:0000256" key="10">
    <source>
        <dbReference type="ARBA" id="ARBA00031722"/>
    </source>
</evidence>
<comment type="similarity">
    <text evidence="4 11">Belongs to the glycosyltransferase 1 family. Bacterial/plant glycogen synthase subfamily.</text>
</comment>
<keyword evidence="8 11" id="KW-0808">Transferase</keyword>
<protein>
    <recommendedName>
        <fullName evidence="6 11">Glycogen synthase</fullName>
        <ecNumber evidence="5 11">2.4.1.21</ecNumber>
    </recommendedName>
    <alternativeName>
        <fullName evidence="10 11">Starch [bacterial glycogen] synthase</fullName>
    </alternativeName>
</protein>
<gene>
    <name evidence="11 14" type="primary">glgA</name>
    <name evidence="14" type="ORF">HQN60_01885</name>
</gene>
<evidence type="ECO:0000256" key="11">
    <source>
        <dbReference type="HAMAP-Rule" id="MF_00484"/>
    </source>
</evidence>
<evidence type="ECO:0000256" key="2">
    <source>
        <dbReference type="ARBA" id="ARBA00002764"/>
    </source>
</evidence>
<dbReference type="PANTHER" id="PTHR45825">
    <property type="entry name" value="GRANULE-BOUND STARCH SYNTHASE 1, CHLOROPLASTIC/AMYLOPLASTIC"/>
    <property type="match status" value="1"/>
</dbReference>
<dbReference type="KEGG" id="dee:HQN60_01885"/>
<name>A0A6M8SUP0_9NEIS</name>
<dbReference type="AlphaFoldDB" id="A0A6M8SUP0"/>
<dbReference type="GO" id="GO:0005829">
    <property type="term" value="C:cytosol"/>
    <property type="evidence" value="ECO:0007669"/>
    <property type="project" value="TreeGrafter"/>
</dbReference>
<evidence type="ECO:0000256" key="5">
    <source>
        <dbReference type="ARBA" id="ARBA00012588"/>
    </source>
</evidence>
<dbReference type="CDD" id="cd03791">
    <property type="entry name" value="GT5_Glycogen_synthase_DULL1-like"/>
    <property type="match status" value="1"/>
</dbReference>
<dbReference type="RefSeq" id="WP_173532097.1">
    <property type="nucleotide sequence ID" value="NZ_CP054143.1"/>
</dbReference>
<evidence type="ECO:0000256" key="9">
    <source>
        <dbReference type="ARBA" id="ARBA00023056"/>
    </source>
</evidence>
<dbReference type="HAMAP" id="MF_00484">
    <property type="entry name" value="Glycogen_synth"/>
    <property type="match status" value="1"/>
</dbReference>
<evidence type="ECO:0000256" key="6">
    <source>
        <dbReference type="ARBA" id="ARBA00019935"/>
    </source>
</evidence>
<dbReference type="Gene3D" id="3.40.50.2000">
    <property type="entry name" value="Glycogen Phosphorylase B"/>
    <property type="match status" value="2"/>
</dbReference>
<keyword evidence="7 11" id="KW-0328">Glycosyltransferase</keyword>
<feature type="domain" description="Starch synthase catalytic" evidence="13">
    <location>
        <begin position="2"/>
        <end position="234"/>
    </location>
</feature>
<dbReference type="FunFam" id="3.40.50.2000:FF:000011">
    <property type="entry name" value="Glycogen synthase"/>
    <property type="match status" value="1"/>
</dbReference>
<evidence type="ECO:0000313" key="14">
    <source>
        <dbReference type="EMBL" id="QKJ65587.1"/>
    </source>
</evidence>
<dbReference type="SUPFAM" id="SSF53756">
    <property type="entry name" value="UDP-Glycosyltransferase/glycogen phosphorylase"/>
    <property type="match status" value="1"/>
</dbReference>
<dbReference type="Pfam" id="PF08323">
    <property type="entry name" value="Glyco_transf_5"/>
    <property type="match status" value="1"/>
</dbReference>
<dbReference type="Proteomes" id="UP000504844">
    <property type="component" value="Chromosome"/>
</dbReference>
<keyword evidence="9 11" id="KW-0320">Glycogen biosynthesis</keyword>
<sequence>MRVLHVCAEMFPLLKTGGLADVSGALPLALAPLACDVRVLLPGFPSILAGLTAVSDVATLETFAGKIGLKFGRTPDDIGVYVIDAPHLYARGGNPYQDGNHHPYADNHLRFALLGWVATRIAEGIDTYWRPAIVHAHDWHAGLVPAYLAAAGRPATSVFTIHNLAYQGIFPAHQFAQLELPAHFFALNGLEFHGQISFMKAGIYYADRITTVSPTYAQEISTPEQGCGLDGLLRARQDVLSGILNGVDEAVWHPESDALIAANYSVDKLTGKAKCKAALQALMGLEHATEKPLFAVVSRLTEQKGLHLVLAALKEITDRGGQFVLLGSGDAAMEAAFVAAAADNPQQVAVKIGYDEAFSHQIMAGSDVMMVPSRFEPCGLTQLYGLKYGALPLVRRVGGLSDTVIDCSLENLQDGIATGAVFNGFSKEELTQGIRRIFALWARPKDWKAVRQEAMRTDFGWHSAAMQYHDLYRSLGA</sequence>
<feature type="domain" description="Glycosyl transferase family 1" evidence="12">
    <location>
        <begin position="287"/>
        <end position="448"/>
    </location>
</feature>
<keyword evidence="15" id="KW-1185">Reference proteome</keyword>
<evidence type="ECO:0000313" key="15">
    <source>
        <dbReference type="Proteomes" id="UP000504844"/>
    </source>
</evidence>
<comment type="function">
    <text evidence="2 11">Synthesizes alpha-1,4-glucan chains using ADP-glucose.</text>
</comment>
<evidence type="ECO:0000259" key="12">
    <source>
        <dbReference type="Pfam" id="PF00534"/>
    </source>
</evidence>
<evidence type="ECO:0000256" key="3">
    <source>
        <dbReference type="ARBA" id="ARBA00004964"/>
    </source>
</evidence>
<evidence type="ECO:0000259" key="13">
    <source>
        <dbReference type="Pfam" id="PF08323"/>
    </source>
</evidence>
<dbReference type="NCBIfam" id="TIGR02095">
    <property type="entry name" value="glgA"/>
    <property type="match status" value="1"/>
</dbReference>
<organism evidence="14 15">
    <name type="scientific">Deefgea piscis</name>
    <dbReference type="NCBI Taxonomy" id="2739061"/>
    <lineage>
        <taxon>Bacteria</taxon>
        <taxon>Pseudomonadati</taxon>
        <taxon>Pseudomonadota</taxon>
        <taxon>Betaproteobacteria</taxon>
        <taxon>Neisseriales</taxon>
        <taxon>Chitinibacteraceae</taxon>
        <taxon>Deefgea</taxon>
    </lineage>
</organism>
<evidence type="ECO:0000256" key="1">
    <source>
        <dbReference type="ARBA" id="ARBA00001478"/>
    </source>
</evidence>
<dbReference type="GO" id="GO:0004373">
    <property type="term" value="F:alpha-1,4-glucan glucosyltransferase (UDP-glucose donor) activity"/>
    <property type="evidence" value="ECO:0007669"/>
    <property type="project" value="InterPro"/>
</dbReference>
<comment type="pathway">
    <text evidence="3 11">Glycan biosynthesis; glycogen biosynthesis.</text>
</comment>
<dbReference type="InterPro" id="IPR011835">
    <property type="entry name" value="GS/SS"/>
</dbReference>
<proteinExistence type="inferred from homology"/>
<dbReference type="NCBIfam" id="NF001899">
    <property type="entry name" value="PRK00654.1-2"/>
    <property type="match status" value="1"/>
</dbReference>
<dbReference type="InterPro" id="IPR013534">
    <property type="entry name" value="Starch_synth_cat_dom"/>
</dbReference>
<dbReference type="GO" id="GO:0005978">
    <property type="term" value="P:glycogen biosynthetic process"/>
    <property type="evidence" value="ECO:0007669"/>
    <property type="project" value="UniProtKB-UniRule"/>
</dbReference>
<dbReference type="UniPathway" id="UPA00164"/>
<comment type="catalytic activity">
    <reaction evidence="1 11">
        <text>[(1-&gt;4)-alpha-D-glucosyl](n) + ADP-alpha-D-glucose = [(1-&gt;4)-alpha-D-glucosyl](n+1) + ADP + H(+)</text>
        <dbReference type="Rhea" id="RHEA:18189"/>
        <dbReference type="Rhea" id="RHEA-COMP:9584"/>
        <dbReference type="Rhea" id="RHEA-COMP:9587"/>
        <dbReference type="ChEBI" id="CHEBI:15378"/>
        <dbReference type="ChEBI" id="CHEBI:15444"/>
        <dbReference type="ChEBI" id="CHEBI:57498"/>
        <dbReference type="ChEBI" id="CHEBI:456216"/>
        <dbReference type="EC" id="2.4.1.21"/>
    </reaction>
</comment>
<dbReference type="InterPro" id="IPR001296">
    <property type="entry name" value="Glyco_trans_1"/>
</dbReference>
<feature type="binding site" evidence="11">
    <location>
        <position position="15"/>
    </location>
    <ligand>
        <name>ADP-alpha-D-glucose</name>
        <dbReference type="ChEBI" id="CHEBI:57498"/>
    </ligand>
</feature>
<accession>A0A6M8SUP0</accession>